<comment type="similarity">
    <text evidence="2 9">Belongs to the TPP enzyme family.</text>
</comment>
<dbReference type="Proteomes" id="UP000766486">
    <property type="component" value="Unassembled WGS sequence"/>
</dbReference>
<dbReference type="Gene3D" id="3.40.50.1220">
    <property type="entry name" value="TPP-binding domain"/>
    <property type="match status" value="1"/>
</dbReference>
<dbReference type="Gene3D" id="3.40.50.970">
    <property type="match status" value="2"/>
</dbReference>
<evidence type="ECO:0000313" key="14">
    <source>
        <dbReference type="Proteomes" id="UP000766486"/>
    </source>
</evidence>
<gene>
    <name evidence="13" type="ORF">CLO192961_LOCUS252105</name>
</gene>
<dbReference type="PIRSF" id="PIRSF036565">
    <property type="entry name" value="Pyruvt_ip_decrb"/>
    <property type="match status" value="1"/>
</dbReference>
<dbReference type="Pfam" id="PF00205">
    <property type="entry name" value="TPP_enzyme_M"/>
    <property type="match status" value="1"/>
</dbReference>
<dbReference type="InterPro" id="IPR011766">
    <property type="entry name" value="TPP_enzyme_TPP-bd"/>
</dbReference>
<feature type="domain" description="Thiamine pyrophosphate enzyme central" evidence="10">
    <location>
        <begin position="209"/>
        <end position="333"/>
    </location>
</feature>
<dbReference type="CDD" id="cd02005">
    <property type="entry name" value="TPP_PDC_IPDC"/>
    <property type="match status" value="1"/>
</dbReference>
<protein>
    <recommendedName>
        <fullName evidence="3">Pyruvate decarboxylase</fullName>
    </recommendedName>
</protein>
<evidence type="ECO:0000256" key="3">
    <source>
        <dbReference type="ARBA" id="ARBA00014422"/>
    </source>
</evidence>
<dbReference type="SUPFAM" id="SSF52518">
    <property type="entry name" value="Thiamin diphosphate-binding fold (THDP-binding)"/>
    <property type="match status" value="2"/>
</dbReference>
<evidence type="ECO:0000256" key="7">
    <source>
        <dbReference type="ARBA" id="ARBA00023052"/>
    </source>
</evidence>
<comment type="cofactor">
    <cofactor evidence="1">
        <name>thiamine diphosphate</name>
        <dbReference type="ChEBI" id="CHEBI:58937"/>
    </cofactor>
</comment>
<dbReference type="InterPro" id="IPR029061">
    <property type="entry name" value="THDP-binding"/>
</dbReference>
<keyword evidence="4" id="KW-0479">Metal-binding</keyword>
<evidence type="ECO:0000256" key="4">
    <source>
        <dbReference type="ARBA" id="ARBA00022723"/>
    </source>
</evidence>
<name>A0ABY6UD40_BIOOC</name>
<keyword evidence="6" id="KW-0460">Magnesium</keyword>
<evidence type="ECO:0000256" key="6">
    <source>
        <dbReference type="ARBA" id="ARBA00022842"/>
    </source>
</evidence>
<dbReference type="SUPFAM" id="SSF52467">
    <property type="entry name" value="DHS-like NAD/FAD-binding domain"/>
    <property type="match status" value="1"/>
</dbReference>
<evidence type="ECO:0000256" key="2">
    <source>
        <dbReference type="ARBA" id="ARBA00007812"/>
    </source>
</evidence>
<dbReference type="CDD" id="cd07038">
    <property type="entry name" value="TPP_PYR_PDC_IPDC_like"/>
    <property type="match status" value="1"/>
</dbReference>
<dbReference type="InterPro" id="IPR047214">
    <property type="entry name" value="TPP_PDC_IPDC"/>
</dbReference>
<evidence type="ECO:0000256" key="9">
    <source>
        <dbReference type="RuleBase" id="RU362132"/>
    </source>
</evidence>
<evidence type="ECO:0000256" key="1">
    <source>
        <dbReference type="ARBA" id="ARBA00001964"/>
    </source>
</evidence>
<organism evidence="13 14">
    <name type="scientific">Bionectria ochroleuca</name>
    <name type="common">Gliocladium roseum</name>
    <dbReference type="NCBI Taxonomy" id="29856"/>
    <lineage>
        <taxon>Eukaryota</taxon>
        <taxon>Fungi</taxon>
        <taxon>Dikarya</taxon>
        <taxon>Ascomycota</taxon>
        <taxon>Pezizomycotina</taxon>
        <taxon>Sordariomycetes</taxon>
        <taxon>Hypocreomycetidae</taxon>
        <taxon>Hypocreales</taxon>
        <taxon>Bionectriaceae</taxon>
        <taxon>Clonostachys</taxon>
    </lineage>
</organism>
<evidence type="ECO:0000259" key="11">
    <source>
        <dbReference type="Pfam" id="PF02775"/>
    </source>
</evidence>
<keyword evidence="5" id="KW-0210">Decarboxylase</keyword>
<keyword evidence="8" id="KW-0456">Lyase</keyword>
<comment type="caution">
    <text evidence="13">The sequence shown here is derived from an EMBL/GenBank/DDBJ whole genome shotgun (WGS) entry which is preliminary data.</text>
</comment>
<keyword evidence="7 9" id="KW-0786">Thiamine pyrophosphate</keyword>
<dbReference type="PANTHER" id="PTHR43452">
    <property type="entry name" value="PYRUVATE DECARBOXYLASE"/>
    <property type="match status" value="1"/>
</dbReference>
<dbReference type="InterPro" id="IPR012001">
    <property type="entry name" value="Thiamin_PyroP_enz_TPP-bd_dom"/>
</dbReference>
<evidence type="ECO:0000259" key="10">
    <source>
        <dbReference type="Pfam" id="PF00205"/>
    </source>
</evidence>
<proteinExistence type="inferred from homology"/>
<dbReference type="InterPro" id="IPR012110">
    <property type="entry name" value="PDC/IPDC-like"/>
</dbReference>
<dbReference type="EMBL" id="CABFNS010000798">
    <property type="protein sequence ID" value="VUC29054.1"/>
    <property type="molecule type" value="Genomic_DNA"/>
</dbReference>
<feature type="domain" description="Thiamine pyrophosphate enzyme N-terminal TPP-binding" evidence="12">
    <location>
        <begin position="12"/>
        <end position="119"/>
    </location>
</feature>
<reference evidence="13 14" key="1">
    <citation type="submission" date="2019-06" db="EMBL/GenBank/DDBJ databases">
        <authorList>
            <person name="Broberg M."/>
        </authorList>
    </citation>
    <scope>NUCLEOTIDE SEQUENCE [LARGE SCALE GENOMIC DNA]</scope>
</reference>
<evidence type="ECO:0000313" key="13">
    <source>
        <dbReference type="EMBL" id="VUC29054.1"/>
    </source>
</evidence>
<dbReference type="Pfam" id="PF02775">
    <property type="entry name" value="TPP_enzyme_C"/>
    <property type="match status" value="1"/>
</dbReference>
<accession>A0ABY6UD40</accession>
<keyword evidence="14" id="KW-1185">Reference proteome</keyword>
<feature type="domain" description="Thiamine pyrophosphate enzyme TPP-binding" evidence="11">
    <location>
        <begin position="399"/>
        <end position="496"/>
    </location>
</feature>
<sequence length="580" mass="64060">MPVTSTPSDAIKCAEYLFLRLYELGIRSIFGVPGDYNLRLLDFVEPAGLHWVGNCNELNAAYAADGYSRINGISALITTFGVGELSAANGVAGAYAEKAPIVHIVGTPARSLQDRRVLMHHTFATGDYRQFAAVHEQITAAQVNLVDPQTAPDKIDWVLQEALFHQLPVYIEVPDDMADALVSTDNLKRKPVLTLPHVPEAQHEDSVVKSVLGRIHSAKRPAILLDGETRGLQILDLVEKLSKQTMWPTWTTIFGKGLIDESMPNVYGIFQGKYAPESWNEYFQTADLILHSGPHLSDTNSFSFSAVPRENVTIAISQHTVRVDGVIFRDLPLRRFLTKILLGLQPSKLGAQGPPHHPSPTLYLDKSLPLTQKHFYHYINPIFHQGDIILAETGTAAHGCRQFKLPPKSRLFTAVTWLSIGYMVPAALGAALAQREILGGSGNRKDGSSGQERVVLFVGDGSLQMSVQEISTMIKEGLNITCIILNNDGYTIERAIHGRKQRYNDIASWNHAHILPLLGQQSSAMESFLQARTWGELEAIIGSAKFISGKGVRIIEVFFDQEDCEGSLREMLNEQIRNGK</sequence>
<dbReference type="Pfam" id="PF02776">
    <property type="entry name" value="TPP_enzyme_N"/>
    <property type="match status" value="1"/>
</dbReference>
<dbReference type="InterPro" id="IPR012000">
    <property type="entry name" value="Thiamin_PyroP_enz_cen_dom"/>
</dbReference>
<dbReference type="PANTHER" id="PTHR43452:SF11">
    <property type="entry name" value="PYRUVATE DECARBOXYLASE"/>
    <property type="match status" value="1"/>
</dbReference>
<evidence type="ECO:0000256" key="8">
    <source>
        <dbReference type="ARBA" id="ARBA00023239"/>
    </source>
</evidence>
<evidence type="ECO:0000259" key="12">
    <source>
        <dbReference type="Pfam" id="PF02776"/>
    </source>
</evidence>
<dbReference type="InterPro" id="IPR047213">
    <property type="entry name" value="TPP_PYR_PDC_IPDC-like"/>
</dbReference>
<evidence type="ECO:0000256" key="5">
    <source>
        <dbReference type="ARBA" id="ARBA00022793"/>
    </source>
</evidence>
<dbReference type="InterPro" id="IPR029035">
    <property type="entry name" value="DHS-like_NAD/FAD-binding_dom"/>
</dbReference>